<organism evidence="7 8">
    <name type="scientific">Actinokineospora alba</name>
    <dbReference type="NCBI Taxonomy" id="504798"/>
    <lineage>
        <taxon>Bacteria</taxon>
        <taxon>Bacillati</taxon>
        <taxon>Actinomycetota</taxon>
        <taxon>Actinomycetes</taxon>
        <taxon>Pseudonocardiales</taxon>
        <taxon>Pseudonocardiaceae</taxon>
        <taxon>Actinokineospora</taxon>
    </lineage>
</organism>
<dbReference type="GO" id="GO:0009697">
    <property type="term" value="P:salicylic acid biosynthetic process"/>
    <property type="evidence" value="ECO:0007669"/>
    <property type="project" value="TreeGrafter"/>
</dbReference>
<feature type="domain" description="Chorismate-utilising enzyme C-terminal" evidence="6">
    <location>
        <begin position="107"/>
        <end position="365"/>
    </location>
</feature>
<dbReference type="EC" id="5.4.4.2" evidence="3"/>
<dbReference type="PANTHER" id="PTHR42839">
    <property type="entry name" value="ISOCHORISMATE SYNTHASE ENTC"/>
    <property type="match status" value="1"/>
</dbReference>
<dbReference type="PANTHER" id="PTHR42839:SF2">
    <property type="entry name" value="ISOCHORISMATE SYNTHASE ENTC"/>
    <property type="match status" value="1"/>
</dbReference>
<evidence type="ECO:0000256" key="1">
    <source>
        <dbReference type="ARBA" id="ARBA00000799"/>
    </source>
</evidence>
<keyword evidence="8" id="KW-1185">Reference proteome</keyword>
<proteinExistence type="inferred from homology"/>
<dbReference type="RefSeq" id="WP_091379079.1">
    <property type="nucleotide sequence ID" value="NZ_FNDV01000005.1"/>
</dbReference>
<dbReference type="OrthoDB" id="9806579at2"/>
<evidence type="ECO:0000259" key="6">
    <source>
        <dbReference type="Pfam" id="PF00425"/>
    </source>
</evidence>
<dbReference type="SUPFAM" id="SSF56322">
    <property type="entry name" value="ADC synthase"/>
    <property type="match status" value="1"/>
</dbReference>
<dbReference type="Pfam" id="PF00425">
    <property type="entry name" value="Chorismate_bind"/>
    <property type="match status" value="1"/>
</dbReference>
<evidence type="ECO:0000256" key="4">
    <source>
        <dbReference type="ARBA" id="ARBA00023235"/>
    </source>
</evidence>
<dbReference type="InterPro" id="IPR015890">
    <property type="entry name" value="Chorismate_C"/>
</dbReference>
<keyword evidence="4" id="KW-0413">Isomerase</keyword>
<evidence type="ECO:0000256" key="3">
    <source>
        <dbReference type="ARBA" id="ARBA00012824"/>
    </source>
</evidence>
<evidence type="ECO:0000313" key="8">
    <source>
        <dbReference type="Proteomes" id="UP000199651"/>
    </source>
</evidence>
<dbReference type="Gene3D" id="3.60.120.10">
    <property type="entry name" value="Anthranilate synthase"/>
    <property type="match status" value="1"/>
</dbReference>
<dbReference type="InterPro" id="IPR004561">
    <property type="entry name" value="IsoChor_synthase"/>
</dbReference>
<dbReference type="STRING" id="504798.SAMN05421871_105323"/>
<gene>
    <name evidence="7" type="ORF">SAMN05192558_108312</name>
</gene>
<protein>
    <recommendedName>
        <fullName evidence="3">isochorismate synthase</fullName>
        <ecNumber evidence="3">5.4.4.2</ecNumber>
    </recommendedName>
    <alternativeName>
        <fullName evidence="5">Isochorismate mutase</fullName>
    </alternativeName>
</protein>
<name>A0A1H0S7K1_9PSEU</name>
<sequence length="377" mass="39352">MTADGPPALVEDYRPGDFLLAGPSATLLATGCQAVVTEPDPDELAARVGKLLLDTAVPVAVGVLPFDTDAQPRLVIPAAVRRGGPASSRPATPWTHAPRVTPIPEPAAYVHAVEQVVRRLRSDSDLRKVVLARAIELEFDDAVDIARLLPGLAAANPIGFTYAADLGPVLGGRALLGASPELLLRRTGDQVVSNPLAGSVPRGIDAVADEKVAAALLASAKDQGEHRVVVEAVVEVLRPFCRRLTVPATPSLVKTPTVWHLSTRITGELIDPDVSALRLAAALHPTPAVCGTPTAAARAVIAEHEPFDRGFYSGVVGWCDAAGDGEWVVAIRCAEVEAARMRLFAGAGIMPDSVPAAELAETDAKFRTLLAALGVTL</sequence>
<dbReference type="Proteomes" id="UP000199651">
    <property type="component" value="Unassembled WGS sequence"/>
</dbReference>
<comment type="catalytic activity">
    <reaction evidence="1">
        <text>chorismate = isochorismate</text>
        <dbReference type="Rhea" id="RHEA:18985"/>
        <dbReference type="ChEBI" id="CHEBI:29748"/>
        <dbReference type="ChEBI" id="CHEBI:29780"/>
        <dbReference type="EC" id="5.4.4.2"/>
    </reaction>
</comment>
<evidence type="ECO:0000256" key="5">
    <source>
        <dbReference type="ARBA" id="ARBA00041564"/>
    </source>
</evidence>
<dbReference type="InterPro" id="IPR005801">
    <property type="entry name" value="ADC_synthase"/>
</dbReference>
<dbReference type="NCBIfam" id="TIGR00543">
    <property type="entry name" value="isochor_syn"/>
    <property type="match status" value="1"/>
</dbReference>
<dbReference type="AlphaFoldDB" id="A0A1H0S7K1"/>
<dbReference type="GO" id="GO:0008909">
    <property type="term" value="F:isochorismate synthase activity"/>
    <property type="evidence" value="ECO:0007669"/>
    <property type="project" value="UniProtKB-EC"/>
</dbReference>
<evidence type="ECO:0000256" key="2">
    <source>
        <dbReference type="ARBA" id="ARBA00005297"/>
    </source>
</evidence>
<evidence type="ECO:0000313" key="7">
    <source>
        <dbReference type="EMBL" id="SDP37519.1"/>
    </source>
</evidence>
<dbReference type="EMBL" id="FNJB01000008">
    <property type="protein sequence ID" value="SDP37519.1"/>
    <property type="molecule type" value="Genomic_DNA"/>
</dbReference>
<comment type="similarity">
    <text evidence="2">Belongs to the isochorismate synthase family.</text>
</comment>
<reference evidence="8" key="1">
    <citation type="submission" date="2016-10" db="EMBL/GenBank/DDBJ databases">
        <authorList>
            <person name="Varghese N."/>
            <person name="Submissions S."/>
        </authorList>
    </citation>
    <scope>NUCLEOTIDE SEQUENCE [LARGE SCALE GENOMIC DNA]</scope>
    <source>
        <strain evidence="8">IBRC-M 10655</strain>
    </source>
</reference>
<accession>A0A1H0S7K1</accession>